<feature type="domain" description="Core-binding (CB)" evidence="8">
    <location>
        <begin position="68"/>
        <end position="151"/>
    </location>
</feature>
<dbReference type="eggNOG" id="COG4974">
    <property type="taxonomic scope" value="Bacteria"/>
</dbReference>
<dbReference type="AlphaFoldDB" id="A0A0L6JHQ5"/>
<evidence type="ECO:0000256" key="6">
    <source>
        <dbReference type="PROSITE-ProRule" id="PRU01248"/>
    </source>
</evidence>
<dbReference type="PANTHER" id="PTHR30349:SF91">
    <property type="entry name" value="INTA PROTEIN"/>
    <property type="match status" value="1"/>
</dbReference>
<sequence>MAKRGNGEGSIYKRKDGKWMGSLTIGRDSSGKIIRKTIYGKTRQEVLIKMDTIKHDIKTSNYVEPDKITVEEWLLYWLKSYKKNKLKPRTYDSYESLSNINIIPYIGQIKLQKLKTKDIQDTYNKRYEEGLSASTISKINIVLKSALKKAITENYIVKNPADFVELPNIEKKDIKAFTLEEQNIFEKVAKDYSLFPAFIVNLDTGLRKSEILALTWNDIDFDKGEISVNKNLVVVKDRDREKGIKTLIQQNNGKTKNSVRIIPLTKRCINILKQLKVKQQSLSNIVFCSKVGTHVSPRNYSRAFQKVLKKANIDMCNVHTMRHTFATRLFEAGAAAKQYHNYLVIQVYHLH</sequence>
<name>A0A0L6JHQ5_9FIRM</name>
<organism evidence="9 10">
    <name type="scientific">Pseudobacteroides cellulosolvens ATCC 35603 = DSM 2933</name>
    <dbReference type="NCBI Taxonomy" id="398512"/>
    <lineage>
        <taxon>Bacteria</taxon>
        <taxon>Bacillati</taxon>
        <taxon>Bacillota</taxon>
        <taxon>Clostridia</taxon>
        <taxon>Eubacteriales</taxon>
        <taxon>Oscillospiraceae</taxon>
        <taxon>Pseudobacteroides</taxon>
    </lineage>
</organism>
<evidence type="ECO:0000259" key="7">
    <source>
        <dbReference type="PROSITE" id="PS51898"/>
    </source>
</evidence>
<evidence type="ECO:0000259" key="8">
    <source>
        <dbReference type="PROSITE" id="PS51900"/>
    </source>
</evidence>
<gene>
    <name evidence="9" type="ORF">Bccel_0279</name>
</gene>
<dbReference type="Proteomes" id="UP000036923">
    <property type="component" value="Unassembled WGS sequence"/>
</dbReference>
<dbReference type="InterPro" id="IPR013762">
    <property type="entry name" value="Integrase-like_cat_sf"/>
</dbReference>
<keyword evidence="5" id="KW-0233">DNA recombination</keyword>
<evidence type="ECO:0000313" key="9">
    <source>
        <dbReference type="EMBL" id="KNY25022.1"/>
    </source>
</evidence>
<evidence type="ECO:0000256" key="3">
    <source>
        <dbReference type="ARBA" id="ARBA00022908"/>
    </source>
</evidence>
<dbReference type="Gene3D" id="1.10.443.10">
    <property type="entry name" value="Intergrase catalytic core"/>
    <property type="match status" value="1"/>
</dbReference>
<dbReference type="Gene3D" id="1.10.150.130">
    <property type="match status" value="1"/>
</dbReference>
<comment type="similarity">
    <text evidence="2">Belongs to the 'phage' integrase family.</text>
</comment>
<comment type="caution">
    <text evidence="9">The sequence shown here is derived from an EMBL/GenBank/DDBJ whole genome shotgun (WGS) entry which is preliminary data.</text>
</comment>
<keyword evidence="4 6" id="KW-0238">DNA-binding</keyword>
<dbReference type="STRING" id="398512.Bccel_0279"/>
<comment type="function">
    <text evidence="1">Site-specific tyrosine recombinase, which acts by catalyzing the cutting and rejoining of the recombining DNA molecules.</text>
</comment>
<proteinExistence type="inferred from homology"/>
<dbReference type="GO" id="GO:0006310">
    <property type="term" value="P:DNA recombination"/>
    <property type="evidence" value="ECO:0007669"/>
    <property type="project" value="UniProtKB-KW"/>
</dbReference>
<evidence type="ECO:0000256" key="1">
    <source>
        <dbReference type="ARBA" id="ARBA00003283"/>
    </source>
</evidence>
<evidence type="ECO:0000256" key="4">
    <source>
        <dbReference type="ARBA" id="ARBA00023125"/>
    </source>
</evidence>
<evidence type="ECO:0000256" key="5">
    <source>
        <dbReference type="ARBA" id="ARBA00023172"/>
    </source>
</evidence>
<dbReference type="InterPro" id="IPR050090">
    <property type="entry name" value="Tyrosine_recombinase_XerCD"/>
</dbReference>
<keyword evidence="10" id="KW-1185">Reference proteome</keyword>
<dbReference type="InterPro" id="IPR010998">
    <property type="entry name" value="Integrase_recombinase_N"/>
</dbReference>
<protein>
    <submittedName>
        <fullName evidence="9">Integrase family protein</fullName>
    </submittedName>
</protein>
<dbReference type="InterPro" id="IPR011010">
    <property type="entry name" value="DNA_brk_join_enz"/>
</dbReference>
<dbReference type="GO" id="GO:0003677">
    <property type="term" value="F:DNA binding"/>
    <property type="evidence" value="ECO:0007669"/>
    <property type="project" value="UniProtKB-UniRule"/>
</dbReference>
<dbReference type="CDD" id="cd01189">
    <property type="entry name" value="INT_ICEBs1_C_like"/>
    <property type="match status" value="1"/>
</dbReference>
<reference evidence="10" key="1">
    <citation type="submission" date="2015-07" db="EMBL/GenBank/DDBJ databases">
        <title>Near-Complete Genome Sequence of the Cellulolytic Bacterium Bacteroides (Pseudobacteroides) cellulosolvens ATCC 35603.</title>
        <authorList>
            <person name="Dassa B."/>
            <person name="Utturkar S.M."/>
            <person name="Klingeman D.M."/>
            <person name="Hurt R.A."/>
            <person name="Keller M."/>
            <person name="Xu J."/>
            <person name="Reddy Y.H.K."/>
            <person name="Borovok I."/>
            <person name="Grinberg I.R."/>
            <person name="Lamed R."/>
            <person name="Zhivin O."/>
            <person name="Bayer E.A."/>
            <person name="Brown S.D."/>
        </authorList>
    </citation>
    <scope>NUCLEOTIDE SEQUENCE [LARGE SCALE GENOMIC DNA]</scope>
    <source>
        <strain evidence="10">DSM 2933</strain>
    </source>
</reference>
<dbReference type="SUPFAM" id="SSF56349">
    <property type="entry name" value="DNA breaking-rejoining enzymes"/>
    <property type="match status" value="1"/>
</dbReference>
<dbReference type="EMBL" id="LGTC01000001">
    <property type="protein sequence ID" value="KNY25022.1"/>
    <property type="molecule type" value="Genomic_DNA"/>
</dbReference>
<dbReference type="InterPro" id="IPR002104">
    <property type="entry name" value="Integrase_catalytic"/>
</dbReference>
<dbReference type="PATRIC" id="fig|398512.5.peg.295"/>
<dbReference type="Pfam" id="PF14659">
    <property type="entry name" value="Phage_int_SAM_3"/>
    <property type="match status" value="1"/>
</dbReference>
<dbReference type="InterPro" id="IPR044068">
    <property type="entry name" value="CB"/>
</dbReference>
<dbReference type="RefSeq" id="WP_050752973.1">
    <property type="nucleotide sequence ID" value="NZ_LGTC01000001.1"/>
</dbReference>
<dbReference type="PROSITE" id="PS51900">
    <property type="entry name" value="CB"/>
    <property type="match status" value="1"/>
</dbReference>
<dbReference type="GO" id="GO:0015074">
    <property type="term" value="P:DNA integration"/>
    <property type="evidence" value="ECO:0007669"/>
    <property type="project" value="UniProtKB-KW"/>
</dbReference>
<accession>A0A0L6JHQ5</accession>
<evidence type="ECO:0000313" key="10">
    <source>
        <dbReference type="Proteomes" id="UP000036923"/>
    </source>
</evidence>
<dbReference type="InterPro" id="IPR004107">
    <property type="entry name" value="Integrase_SAM-like_N"/>
</dbReference>
<dbReference type="Pfam" id="PF00589">
    <property type="entry name" value="Phage_integrase"/>
    <property type="match status" value="1"/>
</dbReference>
<evidence type="ECO:0000256" key="2">
    <source>
        <dbReference type="ARBA" id="ARBA00008857"/>
    </source>
</evidence>
<feature type="domain" description="Tyr recombinase" evidence="7">
    <location>
        <begin position="172"/>
        <end position="351"/>
    </location>
</feature>
<dbReference type="PANTHER" id="PTHR30349">
    <property type="entry name" value="PHAGE INTEGRASE-RELATED"/>
    <property type="match status" value="1"/>
</dbReference>
<keyword evidence="3" id="KW-0229">DNA integration</keyword>
<dbReference type="PROSITE" id="PS51898">
    <property type="entry name" value="TYR_RECOMBINASE"/>
    <property type="match status" value="1"/>
</dbReference>